<feature type="transmembrane region" description="Helical" evidence="1">
    <location>
        <begin position="119"/>
        <end position="139"/>
    </location>
</feature>
<dbReference type="Proteomes" id="UP000199300">
    <property type="component" value="Unassembled WGS sequence"/>
</dbReference>
<keyword evidence="1" id="KW-0812">Transmembrane</keyword>
<evidence type="ECO:0000313" key="4">
    <source>
        <dbReference type="Proteomes" id="UP000199300"/>
    </source>
</evidence>
<dbReference type="PANTHER" id="PTHR36834:SF1">
    <property type="entry name" value="INTEGRAL MEMBRANE PROTEIN"/>
    <property type="match status" value="1"/>
</dbReference>
<keyword evidence="4" id="KW-1185">Reference proteome</keyword>
<dbReference type="InterPro" id="IPR006976">
    <property type="entry name" value="VanZ-like"/>
</dbReference>
<feature type="domain" description="VanZ-like" evidence="2">
    <location>
        <begin position="43"/>
        <end position="167"/>
    </location>
</feature>
<dbReference type="InterPro" id="IPR053150">
    <property type="entry name" value="Teicoplanin_resist-assoc"/>
</dbReference>
<feature type="transmembrane region" description="Helical" evidence="1">
    <location>
        <begin position="6"/>
        <end position="22"/>
    </location>
</feature>
<dbReference type="Pfam" id="PF04892">
    <property type="entry name" value="VanZ"/>
    <property type="match status" value="1"/>
</dbReference>
<accession>A0A1H8GUC1</accession>
<evidence type="ECO:0000313" key="3">
    <source>
        <dbReference type="EMBL" id="SEN47324.1"/>
    </source>
</evidence>
<gene>
    <name evidence="3" type="ORF">SAMN04488134_101167</name>
</gene>
<feature type="transmembrane region" description="Helical" evidence="1">
    <location>
        <begin position="92"/>
        <end position="112"/>
    </location>
</feature>
<sequence length="174" mass="20274">MLETKLVIFFIITFPVWLIGRTRFLRKRKRRPQFLGEIVVQMFAFYFLTVAYLTFEPFTFQIPFIGDRPFSFDTQLFYRLLHMAPGHIHLQLLYSIGNVLLFVPFGMLAPVIFTKLRHVVFLVFASFMFSLTIEMTQALFTLTRMGTVDDLFFNTLGGLLGYIIFRCAAKLGGK</sequence>
<proteinExistence type="predicted"/>
<name>A0A1H8GUC1_9BACI</name>
<protein>
    <submittedName>
        <fullName evidence="3">VanZ like family protein</fullName>
    </submittedName>
</protein>
<feature type="transmembrane region" description="Helical" evidence="1">
    <location>
        <begin position="151"/>
        <end position="169"/>
    </location>
</feature>
<dbReference type="EMBL" id="FODJ01000001">
    <property type="protein sequence ID" value="SEN47324.1"/>
    <property type="molecule type" value="Genomic_DNA"/>
</dbReference>
<keyword evidence="1" id="KW-0472">Membrane</keyword>
<feature type="transmembrane region" description="Helical" evidence="1">
    <location>
        <begin position="34"/>
        <end position="55"/>
    </location>
</feature>
<reference evidence="3 4" key="1">
    <citation type="submission" date="2016-10" db="EMBL/GenBank/DDBJ databases">
        <authorList>
            <person name="de Groot N.N."/>
        </authorList>
    </citation>
    <scope>NUCLEOTIDE SEQUENCE [LARGE SCALE GENOMIC DNA]</scope>
    <source>
        <strain evidence="3 4">CGMCC 1.10434</strain>
    </source>
</reference>
<organism evidence="3 4">
    <name type="scientific">Amphibacillus marinus</name>
    <dbReference type="NCBI Taxonomy" id="872970"/>
    <lineage>
        <taxon>Bacteria</taxon>
        <taxon>Bacillati</taxon>
        <taxon>Bacillota</taxon>
        <taxon>Bacilli</taxon>
        <taxon>Bacillales</taxon>
        <taxon>Bacillaceae</taxon>
        <taxon>Amphibacillus</taxon>
    </lineage>
</organism>
<dbReference type="AlphaFoldDB" id="A0A1H8GUC1"/>
<keyword evidence="1" id="KW-1133">Transmembrane helix</keyword>
<dbReference type="PANTHER" id="PTHR36834">
    <property type="entry name" value="MEMBRANE PROTEIN-RELATED"/>
    <property type="match status" value="1"/>
</dbReference>
<evidence type="ECO:0000256" key="1">
    <source>
        <dbReference type="SAM" id="Phobius"/>
    </source>
</evidence>
<evidence type="ECO:0000259" key="2">
    <source>
        <dbReference type="Pfam" id="PF04892"/>
    </source>
</evidence>
<dbReference type="RefSeq" id="WP_177178158.1">
    <property type="nucleotide sequence ID" value="NZ_FODJ01000001.1"/>
</dbReference>